<proteinExistence type="predicted"/>
<dbReference type="SUPFAM" id="SSF88697">
    <property type="entry name" value="PUA domain-like"/>
    <property type="match status" value="1"/>
</dbReference>
<evidence type="ECO:0000313" key="2">
    <source>
        <dbReference type="EMBL" id="NYJ75586.1"/>
    </source>
</evidence>
<organism evidence="2 3">
    <name type="scientific">Allobranchiibius huperziae</name>
    <dbReference type="NCBI Taxonomy" id="1874116"/>
    <lineage>
        <taxon>Bacteria</taxon>
        <taxon>Bacillati</taxon>
        <taxon>Actinomycetota</taxon>
        <taxon>Actinomycetes</taxon>
        <taxon>Micrococcales</taxon>
        <taxon>Dermacoccaceae</taxon>
        <taxon>Allobranchiibius</taxon>
    </lineage>
</organism>
<evidence type="ECO:0000313" key="3">
    <source>
        <dbReference type="Proteomes" id="UP000571817"/>
    </source>
</evidence>
<feature type="transmembrane region" description="Helical" evidence="1">
    <location>
        <begin position="58"/>
        <end position="79"/>
    </location>
</feature>
<sequence length="145" mass="16164">MAQRKITEDNLGAWVIKCDPQQHARVRRALLEHRQHVVRDWCVADNYRSRMMRPGHKAILWVSAAGGTVTRGIAGVGWVSSEARGDVSLHIPLLHDTVSDEELRATGIDDLEVQRLPVGSNPSWVSTAQLADIEKLLDGWPEQEG</sequence>
<dbReference type="EMBL" id="JACCFW010000001">
    <property type="protein sequence ID" value="NYJ75586.1"/>
    <property type="molecule type" value="Genomic_DNA"/>
</dbReference>
<dbReference type="InterPro" id="IPR015947">
    <property type="entry name" value="PUA-like_sf"/>
</dbReference>
<keyword evidence="3" id="KW-1185">Reference proteome</keyword>
<keyword evidence="1" id="KW-0812">Transmembrane</keyword>
<dbReference type="AlphaFoldDB" id="A0A853DDE0"/>
<protein>
    <recommendedName>
        <fullName evidence="4">EVE domain-containing protein</fullName>
    </recommendedName>
</protein>
<name>A0A853DDE0_9MICO</name>
<dbReference type="Proteomes" id="UP000571817">
    <property type="component" value="Unassembled WGS sequence"/>
</dbReference>
<dbReference type="RefSeq" id="WP_179482379.1">
    <property type="nucleotide sequence ID" value="NZ_JACCFW010000001.1"/>
</dbReference>
<evidence type="ECO:0008006" key="4">
    <source>
        <dbReference type="Google" id="ProtNLM"/>
    </source>
</evidence>
<accession>A0A853DDE0</accession>
<gene>
    <name evidence="2" type="ORF">HNR15_002549</name>
</gene>
<keyword evidence="1" id="KW-0472">Membrane</keyword>
<comment type="caution">
    <text evidence="2">The sequence shown here is derived from an EMBL/GenBank/DDBJ whole genome shotgun (WGS) entry which is preliminary data.</text>
</comment>
<keyword evidence="1" id="KW-1133">Transmembrane helix</keyword>
<reference evidence="2 3" key="1">
    <citation type="submission" date="2020-07" db="EMBL/GenBank/DDBJ databases">
        <title>Sequencing the genomes of 1000 actinobacteria strains.</title>
        <authorList>
            <person name="Klenk H.-P."/>
        </authorList>
    </citation>
    <scope>NUCLEOTIDE SEQUENCE [LARGE SCALE GENOMIC DNA]</scope>
    <source>
        <strain evidence="2 3">DSM 29531</strain>
    </source>
</reference>
<evidence type="ECO:0000256" key="1">
    <source>
        <dbReference type="SAM" id="Phobius"/>
    </source>
</evidence>